<keyword evidence="3" id="KW-1185">Reference proteome</keyword>
<organism evidence="2 3">
    <name type="scientific">Rhizobium mesoamericanum STM3625</name>
    <dbReference type="NCBI Taxonomy" id="1211777"/>
    <lineage>
        <taxon>Bacteria</taxon>
        <taxon>Pseudomonadati</taxon>
        <taxon>Pseudomonadota</taxon>
        <taxon>Alphaproteobacteria</taxon>
        <taxon>Hyphomicrobiales</taxon>
        <taxon>Rhizobiaceae</taxon>
        <taxon>Rhizobium/Agrobacterium group</taxon>
        <taxon>Rhizobium</taxon>
    </lineage>
</organism>
<reference evidence="2 3" key="1">
    <citation type="journal article" date="2013" name="Genome Announc.">
        <title>Draft Genome Sequence of Rhizobium mesoamericanum STM3625, a Nitrogen-Fixing Symbiont of Mimosa pudica Isolated in French Guiana (South America).</title>
        <authorList>
            <person name="Moulin L."/>
            <person name="Mornico D."/>
            <person name="Melkonian R."/>
            <person name="Klonowska A."/>
        </authorList>
    </citation>
    <scope>NUCLEOTIDE SEQUENCE [LARGE SCALE GENOMIC DNA]</scope>
    <source>
        <strain evidence="2 3">STM3625</strain>
    </source>
</reference>
<accession>K0PMX8</accession>
<comment type="caution">
    <text evidence="2">The sequence shown here is derived from an EMBL/GenBank/DDBJ whole genome shotgun (WGS) entry which is preliminary data.</text>
</comment>
<dbReference type="STRING" id="1211777.BN77_2463"/>
<feature type="transmembrane region" description="Helical" evidence="1">
    <location>
        <begin position="42"/>
        <end position="61"/>
    </location>
</feature>
<keyword evidence="1" id="KW-0812">Transmembrane</keyword>
<keyword evidence="1" id="KW-1133">Transmembrane helix</keyword>
<protein>
    <recommendedName>
        <fullName evidence="4">Transporter</fullName>
    </recommendedName>
</protein>
<dbReference type="Proteomes" id="UP000009319">
    <property type="component" value="Unassembled WGS sequence"/>
</dbReference>
<proteinExistence type="predicted"/>
<keyword evidence="1" id="KW-0472">Membrane</keyword>
<sequence>MTNRILASILCGVLFGIGLVVSDMVNPARVLAFLDVAGDWDPSLAFVMGGALIPSSLAYAIKRYRSRPAFDTEFHVPTSRSIDARLVFGAGLFGLGWGLVGLCPGPSIASLVTGRSEAVLFAAAMVAGMFAYQIIQSRQNAPLRLQ</sequence>
<feature type="transmembrane region" description="Helical" evidence="1">
    <location>
        <begin position="86"/>
        <end position="112"/>
    </location>
</feature>
<gene>
    <name evidence="2" type="ORF">BN77_2463</name>
</gene>
<dbReference type="EMBL" id="CANI01000011">
    <property type="protein sequence ID" value="CCM75298.1"/>
    <property type="molecule type" value="Genomic_DNA"/>
</dbReference>
<dbReference type="RefSeq" id="WP_007531954.1">
    <property type="nucleotide sequence ID" value="NZ_HF536772.1"/>
</dbReference>
<dbReference type="eggNOG" id="COG2391">
    <property type="taxonomic scope" value="Bacteria"/>
</dbReference>
<evidence type="ECO:0000313" key="3">
    <source>
        <dbReference type="Proteomes" id="UP000009319"/>
    </source>
</evidence>
<evidence type="ECO:0008006" key="4">
    <source>
        <dbReference type="Google" id="ProtNLM"/>
    </source>
</evidence>
<dbReference type="AlphaFoldDB" id="K0PMX8"/>
<evidence type="ECO:0000313" key="2">
    <source>
        <dbReference type="EMBL" id="CCM75298.1"/>
    </source>
</evidence>
<evidence type="ECO:0000256" key="1">
    <source>
        <dbReference type="SAM" id="Phobius"/>
    </source>
</evidence>
<feature type="transmembrane region" description="Helical" evidence="1">
    <location>
        <begin position="118"/>
        <end position="135"/>
    </location>
</feature>
<dbReference type="InterPro" id="IPR046513">
    <property type="entry name" value="DUF6691"/>
</dbReference>
<dbReference type="Pfam" id="PF20398">
    <property type="entry name" value="DUF6691"/>
    <property type="match status" value="1"/>
</dbReference>
<dbReference type="HOGENOM" id="CLU_037802_2_1_5"/>
<name>K0PMX8_9HYPH</name>